<evidence type="ECO:0000313" key="2">
    <source>
        <dbReference type="EMBL" id="OWZ00698.1"/>
    </source>
</evidence>
<gene>
    <name evidence="2" type="ORF">PHMEG_00028056</name>
</gene>
<proteinExistence type="predicted"/>
<dbReference type="EMBL" id="NBNE01007401">
    <property type="protein sequence ID" value="OWZ00698.1"/>
    <property type="molecule type" value="Genomic_DNA"/>
</dbReference>
<reference evidence="3" key="1">
    <citation type="submission" date="2017-03" db="EMBL/GenBank/DDBJ databases">
        <title>Phytopthora megakarya and P. palmivora, two closely related causual agents of cacao black pod achieved similar genome size and gene model numbers by different mechanisms.</title>
        <authorList>
            <person name="Ali S."/>
            <person name="Shao J."/>
            <person name="Larry D.J."/>
            <person name="Kronmiller B."/>
            <person name="Shen D."/>
            <person name="Strem M.D."/>
            <person name="Melnick R.L."/>
            <person name="Guiltinan M.J."/>
            <person name="Tyler B.M."/>
            <person name="Meinhardt L.W."/>
            <person name="Bailey B.A."/>
        </authorList>
    </citation>
    <scope>NUCLEOTIDE SEQUENCE [LARGE SCALE GENOMIC DNA]</scope>
    <source>
        <strain evidence="3">zdho120</strain>
    </source>
</reference>
<name>A0A225V723_9STRA</name>
<keyword evidence="3" id="KW-1185">Reference proteome</keyword>
<dbReference type="STRING" id="4795.A0A225V723"/>
<feature type="compositionally biased region" description="Polar residues" evidence="1">
    <location>
        <begin position="49"/>
        <end position="61"/>
    </location>
</feature>
<feature type="compositionally biased region" description="Low complexity" evidence="1">
    <location>
        <begin position="1"/>
        <end position="16"/>
    </location>
</feature>
<comment type="caution">
    <text evidence="2">The sequence shown here is derived from an EMBL/GenBank/DDBJ whole genome shotgun (WGS) entry which is preliminary data.</text>
</comment>
<dbReference type="Proteomes" id="UP000198211">
    <property type="component" value="Unassembled WGS sequence"/>
</dbReference>
<sequence length="207" mass="22544">MEAASAAATSAAIPASPVRKAGAQASGSVGLSAGANTTPTASPGATGTQSESGGDSTGRRIQQRANYSVKKKRELIALAQVAGVREVCRMEGVPRRTLRHWLDDAEKINSFEGPDTRKSIGRSGRREILPFGRELSAFLEDGRREGREMTSSHMIEYIRQNHAQWLESYLADKKSAESGQAALARLCQRDSTIQYLNEDNEFYHDNC</sequence>
<feature type="compositionally biased region" description="Low complexity" evidence="1">
    <location>
        <begin position="32"/>
        <end position="48"/>
    </location>
</feature>
<evidence type="ECO:0000313" key="3">
    <source>
        <dbReference type="Proteomes" id="UP000198211"/>
    </source>
</evidence>
<accession>A0A225V723</accession>
<protein>
    <submittedName>
        <fullName evidence="2">Uncharacterized protein</fullName>
    </submittedName>
</protein>
<evidence type="ECO:0000256" key="1">
    <source>
        <dbReference type="SAM" id="MobiDB-lite"/>
    </source>
</evidence>
<dbReference type="AlphaFoldDB" id="A0A225V723"/>
<dbReference type="OrthoDB" id="10264182at2759"/>
<feature type="region of interest" description="Disordered" evidence="1">
    <location>
        <begin position="1"/>
        <end position="61"/>
    </location>
</feature>
<organism evidence="2 3">
    <name type="scientific">Phytophthora megakarya</name>
    <dbReference type="NCBI Taxonomy" id="4795"/>
    <lineage>
        <taxon>Eukaryota</taxon>
        <taxon>Sar</taxon>
        <taxon>Stramenopiles</taxon>
        <taxon>Oomycota</taxon>
        <taxon>Peronosporomycetes</taxon>
        <taxon>Peronosporales</taxon>
        <taxon>Peronosporaceae</taxon>
        <taxon>Phytophthora</taxon>
    </lineage>
</organism>